<dbReference type="PANTHER" id="PTHR35800:SF1">
    <property type="entry name" value="RNA-BINDING PROTEIN KHPB"/>
    <property type="match status" value="1"/>
</dbReference>
<dbReference type="InterPro" id="IPR038247">
    <property type="entry name" value="Jag_N_dom_sf"/>
</dbReference>
<dbReference type="AlphaFoldDB" id="H1D345"/>
<organism evidence="9 10">
    <name type="scientific">Dialister succinatiphilus YIT 11850</name>
    <dbReference type="NCBI Taxonomy" id="742743"/>
    <lineage>
        <taxon>Bacteria</taxon>
        <taxon>Bacillati</taxon>
        <taxon>Bacillota</taxon>
        <taxon>Negativicutes</taxon>
        <taxon>Veillonellales</taxon>
        <taxon>Veillonellaceae</taxon>
        <taxon>Dialister</taxon>
    </lineage>
</organism>
<evidence type="ECO:0000259" key="8">
    <source>
        <dbReference type="PROSITE" id="PS51061"/>
    </source>
</evidence>
<protein>
    <recommendedName>
        <fullName evidence="6">RNA-binding protein KhpB</fullName>
    </recommendedName>
    <alternativeName>
        <fullName evidence="6">RNA-binding protein EloR</fullName>
    </alternativeName>
</protein>
<sequence>MKTVRITAKTIEAAVAEGLKQLGISREEAVVHVVEQPSSGLFGLIHKKMAVVDISAPDEEVPAEEPKQEEAAPAEAPKEETETKAPSAEETPAEEKTAEEAEAPKEAPAPKAEETEKKGREDFVFKQEEQEKTAEEAKKFLASVFKGMHLDVTMECLMNEERILLNLHGEGLGILIGKHGQTLDALQYLTNLAAGKAFHHHYFVLLDVENYRERRKDTLEALARRLAAKVKRTGEPVKLEPMAAGERRIIHLALQDDGAVTTESEGEAPHRYVVIKRND</sequence>
<dbReference type="Proteomes" id="UP000003277">
    <property type="component" value="Unassembled WGS sequence"/>
</dbReference>
<dbReference type="GO" id="GO:0009252">
    <property type="term" value="P:peptidoglycan biosynthetic process"/>
    <property type="evidence" value="ECO:0007669"/>
    <property type="project" value="UniProtKB-UniRule"/>
</dbReference>
<evidence type="ECO:0000256" key="2">
    <source>
        <dbReference type="ARBA" id="ARBA00022884"/>
    </source>
</evidence>
<dbReference type="CDD" id="cd02414">
    <property type="entry name" value="KH-II_Jag"/>
    <property type="match status" value="1"/>
</dbReference>
<keyword evidence="4 6" id="KW-0143">Chaperone</keyword>
<dbReference type="STRING" id="742743.HMPREF9453_02033"/>
<dbReference type="InterPro" id="IPR015946">
    <property type="entry name" value="KH_dom-like_a/b"/>
</dbReference>
<comment type="subcellular location">
    <subcellularLocation>
        <location evidence="6">Cytoplasm</location>
    </subcellularLocation>
</comment>
<comment type="similarity">
    <text evidence="6">Belongs to the KhpB RNA-binding protein family.</text>
</comment>
<dbReference type="Pfam" id="PF14804">
    <property type="entry name" value="Jag_N"/>
    <property type="match status" value="1"/>
</dbReference>
<dbReference type="InterPro" id="IPR036867">
    <property type="entry name" value="R3H_dom_sf"/>
</dbReference>
<dbReference type="NCBIfam" id="NF041568">
    <property type="entry name" value="Jag_EloR"/>
    <property type="match status" value="1"/>
</dbReference>
<dbReference type="HOGENOM" id="CLU_042512_0_0_9"/>
<dbReference type="Pfam" id="PF01424">
    <property type="entry name" value="R3H"/>
    <property type="match status" value="1"/>
</dbReference>
<keyword evidence="2 6" id="KW-0694">RNA-binding</keyword>
<comment type="domain">
    <text evidence="6">Has an N-terminal Jag-N domain and 2 RNA-binding domains (KH and R3H).</text>
</comment>
<dbReference type="InterPro" id="IPR034079">
    <property type="entry name" value="R3H_KhpB"/>
</dbReference>
<gene>
    <name evidence="6" type="primary">khpB</name>
    <name evidence="6" type="synonym">eloR</name>
    <name evidence="9" type="ORF">HMPREF9453_02033</name>
</gene>
<evidence type="ECO:0000256" key="5">
    <source>
        <dbReference type="ARBA" id="ARBA00023316"/>
    </source>
</evidence>
<keyword evidence="1 6" id="KW-0963">Cytoplasm</keyword>
<name>H1D345_9FIRM</name>
<dbReference type="HAMAP" id="MF_00867">
    <property type="entry name" value="KhpB"/>
    <property type="match status" value="1"/>
</dbReference>
<dbReference type="Gene3D" id="3.30.300.20">
    <property type="match status" value="1"/>
</dbReference>
<reference evidence="9 10" key="1">
    <citation type="submission" date="2011-11" db="EMBL/GenBank/DDBJ databases">
        <title>The Genome Sequence of Dialister succinatiphilus YIT 11850.</title>
        <authorList>
            <consortium name="The Broad Institute Genome Sequencing Platform"/>
            <person name="Earl A."/>
            <person name="Ward D."/>
            <person name="Feldgarden M."/>
            <person name="Gevers D."/>
            <person name="Morotomi M."/>
            <person name="Young S.K."/>
            <person name="Zeng Q."/>
            <person name="Gargeya S."/>
            <person name="Fitzgerald M."/>
            <person name="Haas B."/>
            <person name="Abouelleil A."/>
            <person name="Alvarado L."/>
            <person name="Arachchi H.M."/>
            <person name="Berlin A."/>
            <person name="Brown A."/>
            <person name="Chapman S.B."/>
            <person name="Dunbar C."/>
            <person name="Gearin G."/>
            <person name="Goldberg J."/>
            <person name="Griggs A."/>
            <person name="Gujja S."/>
            <person name="Heiman D."/>
            <person name="Howarth C."/>
            <person name="Lui A."/>
            <person name="MacDonald P.J.P."/>
            <person name="Montmayeur A."/>
            <person name="Murphy C."/>
            <person name="Neiman D."/>
            <person name="Pearson M."/>
            <person name="Priest M."/>
            <person name="Roberts A."/>
            <person name="Saif S."/>
            <person name="Shea T."/>
            <person name="Sisk P."/>
            <person name="Stolte C."/>
            <person name="Sykes S."/>
            <person name="Wortman J."/>
            <person name="Nusbaum C."/>
            <person name="Birren B."/>
        </authorList>
    </citation>
    <scope>NUCLEOTIDE SEQUENCE [LARGE SCALE GENOMIC DNA]</scope>
    <source>
        <strain evidence="9 10">YIT 11850</strain>
    </source>
</reference>
<dbReference type="RefSeq" id="WP_008860524.1">
    <property type="nucleotide sequence ID" value="NZ_JH591190.1"/>
</dbReference>
<keyword evidence="5 6" id="KW-0961">Cell wall biogenesis/degradation</keyword>
<dbReference type="GO" id="GO:0071555">
    <property type="term" value="P:cell wall organization"/>
    <property type="evidence" value="ECO:0007669"/>
    <property type="project" value="UniProtKB-KW"/>
</dbReference>
<dbReference type="InterPro" id="IPR001374">
    <property type="entry name" value="R3H_dom"/>
</dbReference>
<dbReference type="Gene3D" id="3.30.1370.50">
    <property type="entry name" value="R3H-like domain"/>
    <property type="match status" value="1"/>
</dbReference>
<feature type="region of interest" description="Disordered" evidence="7">
    <location>
        <begin position="58"/>
        <end position="122"/>
    </location>
</feature>
<dbReference type="Pfam" id="PF13083">
    <property type="entry name" value="KH_KhpA-B"/>
    <property type="match status" value="1"/>
</dbReference>
<dbReference type="CDD" id="cd02644">
    <property type="entry name" value="R3H_jag"/>
    <property type="match status" value="1"/>
</dbReference>
<dbReference type="GO" id="GO:0008360">
    <property type="term" value="P:regulation of cell shape"/>
    <property type="evidence" value="ECO:0007669"/>
    <property type="project" value="UniProtKB-KW"/>
</dbReference>
<dbReference type="Gene3D" id="3.30.30.80">
    <property type="entry name" value="probable RNA-binding protein from clostridium symbiosum atcc 14940"/>
    <property type="match status" value="1"/>
</dbReference>
<dbReference type="InterPro" id="IPR039247">
    <property type="entry name" value="KhpB"/>
</dbReference>
<dbReference type="PANTHER" id="PTHR35800">
    <property type="entry name" value="PROTEIN JAG"/>
    <property type="match status" value="1"/>
</dbReference>
<dbReference type="InterPro" id="IPR032782">
    <property type="entry name" value="KhpB_N"/>
</dbReference>
<evidence type="ECO:0000256" key="3">
    <source>
        <dbReference type="ARBA" id="ARBA00022960"/>
    </source>
</evidence>
<feature type="region of interest" description="Jag_N domain" evidence="6">
    <location>
        <begin position="5"/>
        <end position="55"/>
    </location>
</feature>
<comment type="subunit">
    <text evidence="6">Forms a complex with KhpA.</text>
</comment>
<dbReference type="SMART" id="SM00393">
    <property type="entry name" value="R3H"/>
    <property type="match status" value="1"/>
</dbReference>
<keyword evidence="10" id="KW-1185">Reference proteome</keyword>
<comment type="function">
    <text evidence="6">A probable RNA chaperone. Forms a complex with KhpA which binds to cellular RNA and controls its expression. Plays a role in peptidoglycan (PG) homeostasis and cell length regulation.</text>
</comment>
<evidence type="ECO:0000313" key="9">
    <source>
        <dbReference type="EMBL" id="EHO62018.1"/>
    </source>
</evidence>
<dbReference type="EMBL" id="ADLT01000076">
    <property type="protein sequence ID" value="EHO62018.1"/>
    <property type="molecule type" value="Genomic_DNA"/>
</dbReference>
<dbReference type="GO" id="GO:0003723">
    <property type="term" value="F:RNA binding"/>
    <property type="evidence" value="ECO:0007669"/>
    <property type="project" value="UniProtKB-UniRule"/>
</dbReference>
<evidence type="ECO:0000313" key="10">
    <source>
        <dbReference type="Proteomes" id="UP000003277"/>
    </source>
</evidence>
<accession>H1D345</accession>
<evidence type="ECO:0000256" key="1">
    <source>
        <dbReference type="ARBA" id="ARBA00022490"/>
    </source>
</evidence>
<dbReference type="PATRIC" id="fig|742743.3.peg.2053"/>
<dbReference type="PROSITE" id="PS51061">
    <property type="entry name" value="R3H"/>
    <property type="match status" value="1"/>
</dbReference>
<feature type="compositionally biased region" description="Basic and acidic residues" evidence="7">
    <location>
        <begin position="111"/>
        <end position="122"/>
    </location>
</feature>
<keyword evidence="3 6" id="KW-0133">Cell shape</keyword>
<dbReference type="SMART" id="SM01245">
    <property type="entry name" value="Jag_N"/>
    <property type="match status" value="1"/>
</dbReference>
<comment type="caution">
    <text evidence="9">The sequence shown here is derived from an EMBL/GenBank/DDBJ whole genome shotgun (WGS) entry which is preliminary data.</text>
</comment>
<dbReference type="eggNOG" id="COG1847">
    <property type="taxonomic scope" value="Bacteria"/>
</dbReference>
<feature type="domain" description="R3H" evidence="8">
    <location>
        <begin position="213"/>
        <end position="279"/>
    </location>
</feature>
<evidence type="ECO:0000256" key="4">
    <source>
        <dbReference type="ARBA" id="ARBA00023186"/>
    </source>
</evidence>
<evidence type="ECO:0000256" key="7">
    <source>
        <dbReference type="SAM" id="MobiDB-lite"/>
    </source>
</evidence>
<dbReference type="SUPFAM" id="SSF82708">
    <property type="entry name" value="R3H domain"/>
    <property type="match status" value="1"/>
</dbReference>
<feature type="compositionally biased region" description="Basic and acidic residues" evidence="7">
    <location>
        <begin position="64"/>
        <end position="83"/>
    </location>
</feature>
<dbReference type="GO" id="GO:0005737">
    <property type="term" value="C:cytoplasm"/>
    <property type="evidence" value="ECO:0007669"/>
    <property type="project" value="UniProtKB-SubCell"/>
</dbReference>
<evidence type="ECO:0000256" key="6">
    <source>
        <dbReference type="HAMAP-Rule" id="MF_00867"/>
    </source>
</evidence>
<dbReference type="OrthoDB" id="9794483at2"/>
<proteinExistence type="inferred from homology"/>
<feature type="compositionally biased region" description="Basic and acidic residues" evidence="7">
    <location>
        <begin position="93"/>
        <end position="105"/>
    </location>
</feature>
<dbReference type="InterPro" id="IPR038008">
    <property type="entry name" value="Jag_KH"/>
</dbReference>